<dbReference type="RefSeq" id="XP_016969665.2">
    <property type="nucleotide sequence ID" value="XM_017114176.2"/>
</dbReference>
<organism evidence="2">
    <name type="scientific">Drosophila rhopaloa</name>
    <name type="common">Fruit fly</name>
    <dbReference type="NCBI Taxonomy" id="1041015"/>
    <lineage>
        <taxon>Eukaryota</taxon>
        <taxon>Metazoa</taxon>
        <taxon>Ecdysozoa</taxon>
        <taxon>Arthropoda</taxon>
        <taxon>Hexapoda</taxon>
        <taxon>Insecta</taxon>
        <taxon>Pterygota</taxon>
        <taxon>Neoptera</taxon>
        <taxon>Endopterygota</taxon>
        <taxon>Diptera</taxon>
        <taxon>Brachycera</taxon>
        <taxon>Muscomorpha</taxon>
        <taxon>Ephydroidea</taxon>
        <taxon>Drosophilidae</taxon>
        <taxon>Drosophila</taxon>
        <taxon>Sophophora</taxon>
    </lineage>
</organism>
<proteinExistence type="predicted"/>
<reference evidence="2" key="1">
    <citation type="submission" date="2025-08" db="UniProtKB">
        <authorList>
            <consortium name="RefSeq"/>
        </authorList>
    </citation>
    <scope>IDENTIFICATION</scope>
</reference>
<name>A0A6P4DVM7_DRORH</name>
<dbReference type="GeneID" id="108037574"/>
<gene>
    <name evidence="2" type="primary">LOC108037574</name>
</gene>
<protein>
    <submittedName>
        <fullName evidence="2">Uncharacterized protein LOC108037574 isoform X1</fullName>
    </submittedName>
</protein>
<accession>A0A6P4DVM7</accession>
<dbReference type="OrthoDB" id="7863498at2759"/>
<feature type="signal peptide" evidence="1">
    <location>
        <begin position="1"/>
        <end position="24"/>
    </location>
</feature>
<dbReference type="RefSeq" id="XP_016969665.1">
    <property type="nucleotide sequence ID" value="XM_017114176.1"/>
</dbReference>
<dbReference type="AlphaFoldDB" id="A0A6P4DVM7"/>
<keyword evidence="1" id="KW-0732">Signal</keyword>
<feature type="chain" id="PRO_5028387977" evidence="1">
    <location>
        <begin position="25"/>
        <end position="108"/>
    </location>
</feature>
<evidence type="ECO:0000256" key="1">
    <source>
        <dbReference type="SAM" id="SignalP"/>
    </source>
</evidence>
<evidence type="ECO:0000313" key="2">
    <source>
        <dbReference type="RefSeq" id="XP_016969665.1"/>
    </source>
</evidence>
<sequence>MSLTLFTFLIVFGFAFLGQHQAEADCVAETSDIWKDDANVDEGSCPSLKKMVDETVDPDLDDILKKDTKIEKNNIFETKTEVQNSIGQNIVIILQFLWQVINWWFNWK</sequence>